<reference evidence="1 2" key="1">
    <citation type="submission" date="2018-03" db="EMBL/GenBank/DDBJ databases">
        <title>The draft genome of Mesorhizobium sp. 6GN-30.</title>
        <authorList>
            <person name="Liu L."/>
            <person name="Li L."/>
            <person name="Wang T."/>
            <person name="Zhang X."/>
            <person name="Liang L."/>
        </authorList>
    </citation>
    <scope>NUCLEOTIDE SEQUENCE [LARGE SCALE GENOMIC DNA]</scope>
    <source>
        <strain evidence="1 2">6GN30</strain>
    </source>
</reference>
<dbReference type="SUPFAM" id="SSF52096">
    <property type="entry name" value="ClpP/crotonase"/>
    <property type="match status" value="1"/>
</dbReference>
<dbReference type="Gene3D" id="3.90.226.10">
    <property type="entry name" value="2-enoyl-CoA Hydratase, Chain A, domain 1"/>
    <property type="match status" value="1"/>
</dbReference>
<proteinExistence type="predicted"/>
<dbReference type="OrthoDB" id="9771883at2"/>
<evidence type="ECO:0000313" key="2">
    <source>
        <dbReference type="Proteomes" id="UP000241229"/>
    </source>
</evidence>
<dbReference type="GO" id="GO:0004300">
    <property type="term" value="F:enoyl-CoA hydratase activity"/>
    <property type="evidence" value="ECO:0007669"/>
    <property type="project" value="TreeGrafter"/>
</dbReference>
<evidence type="ECO:0008006" key="3">
    <source>
        <dbReference type="Google" id="ProtNLM"/>
    </source>
</evidence>
<comment type="caution">
    <text evidence="1">The sequence shown here is derived from an EMBL/GenBank/DDBJ whole genome shotgun (WGS) entry which is preliminary data.</text>
</comment>
<gene>
    <name evidence="1" type="ORF">C7I84_17230</name>
</gene>
<protein>
    <recommendedName>
        <fullName evidence="3">3-hydroxyacyl-CoA dehydrogenase</fullName>
    </recommendedName>
</protein>
<dbReference type="InterPro" id="IPR001753">
    <property type="entry name" value="Enoyl-CoA_hydra/iso"/>
</dbReference>
<dbReference type="InterPro" id="IPR050136">
    <property type="entry name" value="FA_oxidation_alpha_subunit"/>
</dbReference>
<dbReference type="EMBL" id="PXYK01000016">
    <property type="protein sequence ID" value="PSJ57763.1"/>
    <property type="molecule type" value="Genomic_DNA"/>
</dbReference>
<evidence type="ECO:0000313" key="1">
    <source>
        <dbReference type="EMBL" id="PSJ57763.1"/>
    </source>
</evidence>
<dbReference type="PANTHER" id="PTHR43612">
    <property type="entry name" value="TRIFUNCTIONAL ENZYME SUBUNIT ALPHA"/>
    <property type="match status" value="1"/>
</dbReference>
<accession>A0A2P7S5L4</accession>
<dbReference type="GO" id="GO:0006635">
    <property type="term" value="P:fatty acid beta-oxidation"/>
    <property type="evidence" value="ECO:0007669"/>
    <property type="project" value="TreeGrafter"/>
</dbReference>
<dbReference type="RefSeq" id="WP_106773442.1">
    <property type="nucleotide sequence ID" value="NZ_PXYK01000016.1"/>
</dbReference>
<dbReference type="Proteomes" id="UP000241229">
    <property type="component" value="Unassembled WGS sequence"/>
</dbReference>
<dbReference type="GO" id="GO:0016509">
    <property type="term" value="F:long-chain (3S)-3-hydroxyacyl-CoA dehydrogenase (NAD+) activity"/>
    <property type="evidence" value="ECO:0007669"/>
    <property type="project" value="TreeGrafter"/>
</dbReference>
<dbReference type="InterPro" id="IPR029045">
    <property type="entry name" value="ClpP/crotonase-like_dom_sf"/>
</dbReference>
<name>A0A2P7S5L4_9HYPH</name>
<dbReference type="AlphaFoldDB" id="A0A2P7S5L4"/>
<dbReference type="Pfam" id="PF00378">
    <property type="entry name" value="ECH_1"/>
    <property type="match status" value="1"/>
</dbReference>
<dbReference type="PANTHER" id="PTHR43612:SF3">
    <property type="entry name" value="TRIFUNCTIONAL ENZYME SUBUNIT ALPHA, MITOCHONDRIAL"/>
    <property type="match status" value="1"/>
</dbReference>
<dbReference type="CDD" id="cd06558">
    <property type="entry name" value="crotonase-like"/>
    <property type="match status" value="1"/>
</dbReference>
<sequence>MSALPEMTNFRTRRTEDGILHLVFDMPDRSMNVFSNRAIHEIDAFADWLKGADVAGVVVSSGKPGAFCAGADLTELSAAYDMIMAAPEAERDALTVAHFSPIGRAFRKLETAGKPVAVAVHGLALGGGCEFVLACHHRVLTDAKETQLGLPESLVGLLPGGGGTQRLPRLVGVEKSLGVLLEGARLDANRARETGAASETVPPGREIAAAEAWIRSKPEPLQPWDRMDWKPVGSAELLGITGPLREKILRETGGHYPAELAILDCLDRGLPQGMDEGVAAEIDGFKDLVQRIEPRNMIAVMFLGRVDYDRRRRKDALPAGLDAFAGKVDAAMQAKVAALGERGAAARSFAGIAGAAPGDVAAAQQVADRKPQWFEAPQGVIERAALAVLAAGALAAAEEARSFAEDERNLVDFHCQQAAGFPRYLGGPFTFLARYGEARCRVLAAG</sequence>
<organism evidence="1 2">
    <name type="scientific">Kumtagia ephedrae</name>
    <dbReference type="NCBI Taxonomy" id="2116701"/>
    <lineage>
        <taxon>Bacteria</taxon>
        <taxon>Pseudomonadati</taxon>
        <taxon>Pseudomonadota</taxon>
        <taxon>Alphaproteobacteria</taxon>
        <taxon>Hyphomicrobiales</taxon>
        <taxon>Phyllobacteriaceae</taxon>
        <taxon>Kumtagia</taxon>
    </lineage>
</organism>
<keyword evidence="2" id="KW-1185">Reference proteome</keyword>